<proteinExistence type="predicted"/>
<reference evidence="3 4" key="1">
    <citation type="submission" date="2019-01" db="EMBL/GenBank/DDBJ databases">
        <title>A draft genome assembly of the solar-powered sea slug Elysia chlorotica.</title>
        <authorList>
            <person name="Cai H."/>
            <person name="Li Q."/>
            <person name="Fang X."/>
            <person name="Li J."/>
            <person name="Curtis N.E."/>
            <person name="Altenburger A."/>
            <person name="Shibata T."/>
            <person name="Feng M."/>
            <person name="Maeda T."/>
            <person name="Schwartz J.A."/>
            <person name="Shigenobu S."/>
            <person name="Lundholm N."/>
            <person name="Nishiyama T."/>
            <person name="Yang H."/>
            <person name="Hasebe M."/>
            <person name="Li S."/>
            <person name="Pierce S.K."/>
            <person name="Wang J."/>
        </authorList>
    </citation>
    <scope>NUCLEOTIDE SEQUENCE [LARGE SCALE GENOMIC DNA]</scope>
    <source>
        <strain evidence="3">EC2010</strain>
        <tissue evidence="3">Whole organism of an adult</tissue>
    </source>
</reference>
<comment type="caution">
    <text evidence="3">The sequence shown here is derived from an EMBL/GenBank/DDBJ whole genome shotgun (WGS) entry which is preliminary data.</text>
</comment>
<feature type="non-terminal residue" evidence="3">
    <location>
        <position position="294"/>
    </location>
</feature>
<dbReference type="EMBL" id="RQTK01000270">
    <property type="protein sequence ID" value="RUS82797.1"/>
    <property type="molecule type" value="Genomic_DNA"/>
</dbReference>
<dbReference type="AlphaFoldDB" id="A0A433TMH4"/>
<feature type="signal peptide" evidence="2">
    <location>
        <begin position="1"/>
        <end position="42"/>
    </location>
</feature>
<feature type="chain" id="PRO_5019117036" evidence="2">
    <location>
        <begin position="43"/>
        <end position="294"/>
    </location>
</feature>
<organism evidence="3 4">
    <name type="scientific">Elysia chlorotica</name>
    <name type="common">Eastern emerald elysia</name>
    <name type="synonym">Sea slug</name>
    <dbReference type="NCBI Taxonomy" id="188477"/>
    <lineage>
        <taxon>Eukaryota</taxon>
        <taxon>Metazoa</taxon>
        <taxon>Spiralia</taxon>
        <taxon>Lophotrochozoa</taxon>
        <taxon>Mollusca</taxon>
        <taxon>Gastropoda</taxon>
        <taxon>Heterobranchia</taxon>
        <taxon>Euthyneura</taxon>
        <taxon>Panpulmonata</taxon>
        <taxon>Sacoglossa</taxon>
        <taxon>Placobranchoidea</taxon>
        <taxon>Plakobranchidae</taxon>
        <taxon>Elysia</taxon>
    </lineage>
</organism>
<sequence length="294" mass="33251">LWRLRIVRREGWHGSAGLSFVVHLLHALVSVQLPQLVHEVRGYEIRRVFRYNADDEDSVVAEIVVGELLAELLVEAGVQLVVDLQVLLDVARAVTLEDHPVQPAGHVDAGQHRDQDQPEPDDHEDLLVEEVDWQHALHRERLDVLQLSDLEVAERDAGEARRLLPVRVARAQHVKDLRAVETEVLREEGVEQEELSYDVGRVGDLDEQVEGREVRPRPLVAEEAAEARQLLLGPDQHVPVVLPVHVVDGFLSVVWRAQLSALSHVYDLVQVDPRASVEQTPQDVGELEHKRLRE</sequence>
<gene>
    <name evidence="3" type="ORF">EGW08_009417</name>
</gene>
<dbReference type="Proteomes" id="UP000271974">
    <property type="component" value="Unassembled WGS sequence"/>
</dbReference>
<protein>
    <submittedName>
        <fullName evidence="3">Uncharacterized protein</fullName>
    </submittedName>
</protein>
<evidence type="ECO:0000313" key="3">
    <source>
        <dbReference type="EMBL" id="RUS82797.1"/>
    </source>
</evidence>
<feature type="non-terminal residue" evidence="3">
    <location>
        <position position="1"/>
    </location>
</feature>
<feature type="region of interest" description="Disordered" evidence="1">
    <location>
        <begin position="101"/>
        <end position="122"/>
    </location>
</feature>
<evidence type="ECO:0000256" key="1">
    <source>
        <dbReference type="SAM" id="MobiDB-lite"/>
    </source>
</evidence>
<accession>A0A433TMH4</accession>
<keyword evidence="2" id="KW-0732">Signal</keyword>
<name>A0A433TMH4_ELYCH</name>
<keyword evidence="4" id="KW-1185">Reference proteome</keyword>
<evidence type="ECO:0000313" key="4">
    <source>
        <dbReference type="Proteomes" id="UP000271974"/>
    </source>
</evidence>
<evidence type="ECO:0000256" key="2">
    <source>
        <dbReference type="SAM" id="SignalP"/>
    </source>
</evidence>